<organism evidence="2 3">
    <name type="scientific">Intoshia linei</name>
    <dbReference type="NCBI Taxonomy" id="1819745"/>
    <lineage>
        <taxon>Eukaryota</taxon>
        <taxon>Metazoa</taxon>
        <taxon>Spiralia</taxon>
        <taxon>Lophotrochozoa</taxon>
        <taxon>Mesozoa</taxon>
        <taxon>Orthonectida</taxon>
        <taxon>Rhopaluridae</taxon>
        <taxon>Intoshia</taxon>
    </lineage>
</organism>
<dbReference type="Pfam" id="PF24671">
    <property type="entry name" value="DRC7_C"/>
    <property type="match status" value="1"/>
</dbReference>
<dbReference type="GO" id="GO:0031514">
    <property type="term" value="C:motile cilium"/>
    <property type="evidence" value="ECO:0007669"/>
    <property type="project" value="TreeGrafter"/>
</dbReference>
<dbReference type="Proteomes" id="UP000078046">
    <property type="component" value="Unassembled WGS sequence"/>
</dbReference>
<sequence>ETKRLEELRKKREMEMDYLGPFLAQIGDPKNITKSQAYKCKDDCLLDLKQRLINKANLIQSRYEKETKNLQKKQSWYQQNQISMQKDDEINYLNYCSEAMFRIRILETRLARHKQQAPQKYMELEKKIKSDSRLIHLFI</sequence>
<evidence type="ECO:0000313" key="3">
    <source>
        <dbReference type="Proteomes" id="UP000078046"/>
    </source>
</evidence>
<comment type="caution">
    <text evidence="2">The sequence shown here is derived from an EMBL/GenBank/DDBJ whole genome shotgun (WGS) entry which is preliminary data.</text>
</comment>
<dbReference type="EMBL" id="LWCA01001444">
    <property type="protein sequence ID" value="OAF65108.1"/>
    <property type="molecule type" value="Genomic_DNA"/>
</dbReference>
<proteinExistence type="predicted"/>
<dbReference type="InterPro" id="IPR033551">
    <property type="entry name" value="DRC7/lobo"/>
</dbReference>
<dbReference type="AlphaFoldDB" id="A0A177ASX7"/>
<feature type="domain" description="Dynein regulatory complex subunit 7 C-terminal" evidence="1">
    <location>
        <begin position="31"/>
        <end position="137"/>
    </location>
</feature>
<dbReference type="PANTHER" id="PTHR35249:SF2">
    <property type="entry name" value="DYNEIN REGULATORY COMPLEX SUBUNIT 7"/>
    <property type="match status" value="1"/>
</dbReference>
<dbReference type="PANTHER" id="PTHR35249">
    <property type="entry name" value="DYNEIN REGULATORY COMPLEX SUBUNIT 7"/>
    <property type="match status" value="1"/>
</dbReference>
<dbReference type="GO" id="GO:0048870">
    <property type="term" value="P:cell motility"/>
    <property type="evidence" value="ECO:0007669"/>
    <property type="project" value="TreeGrafter"/>
</dbReference>
<dbReference type="InterPro" id="IPR056292">
    <property type="entry name" value="DRC7_C"/>
</dbReference>
<evidence type="ECO:0000313" key="2">
    <source>
        <dbReference type="EMBL" id="OAF65108.1"/>
    </source>
</evidence>
<reference evidence="2 3" key="1">
    <citation type="submission" date="2016-04" db="EMBL/GenBank/DDBJ databases">
        <title>The genome of Intoshia linei affirms orthonectids as highly simplified spiralians.</title>
        <authorList>
            <person name="Mikhailov K.V."/>
            <person name="Slusarev G.S."/>
            <person name="Nikitin M.A."/>
            <person name="Logacheva M.D."/>
            <person name="Penin A."/>
            <person name="Aleoshin V."/>
            <person name="Panchin Y.V."/>
        </authorList>
    </citation>
    <scope>NUCLEOTIDE SEQUENCE [LARGE SCALE GENOMIC DNA]</scope>
    <source>
        <strain evidence="2">Intl2013</strain>
        <tissue evidence="2">Whole animal</tissue>
    </source>
</reference>
<dbReference type="OrthoDB" id="6255442at2759"/>
<name>A0A177ASX7_9BILA</name>
<accession>A0A177ASX7</accession>
<protein>
    <recommendedName>
        <fullName evidence="1">Dynein regulatory complex subunit 7 C-terminal domain-containing protein</fullName>
    </recommendedName>
</protein>
<keyword evidence="3" id="KW-1185">Reference proteome</keyword>
<evidence type="ECO:0000259" key="1">
    <source>
        <dbReference type="Pfam" id="PF24671"/>
    </source>
</evidence>
<feature type="non-terminal residue" evidence="2">
    <location>
        <position position="1"/>
    </location>
</feature>
<gene>
    <name evidence="2" type="ORF">A3Q56_07177</name>
</gene>